<dbReference type="Gene3D" id="2.40.170.20">
    <property type="entry name" value="TonB-dependent receptor, beta-barrel domain"/>
    <property type="match status" value="1"/>
</dbReference>
<evidence type="ECO:0008006" key="15">
    <source>
        <dbReference type="Google" id="ProtNLM"/>
    </source>
</evidence>
<dbReference type="InterPro" id="IPR012910">
    <property type="entry name" value="Plug_dom"/>
</dbReference>
<sequence length="879" mass="96362">MNRGWWLQGWLVAGVLPLLVLAAPAGAESIGNNRQSSLENDHLLTSQEHPTNEPPTQLSDLDHPATTVDEWVQQIAQSLVQVTGVQVNPTETGVEVILETAERQLAAPATSVVGNALIADIPNAVLALPEGEFQAASPTEGIALVSVIPTGNGIRVAITGTEAPPIAEVRTQAQGLVLSVAPGIETADAVDDDVIQVVVTGTRTEEEETRIPRSITVIDREELETQRNLPVTLREILGREIPGFNPPSLSRNDRGTIRGRGVSYLIDGVPVESTFGRQLQTIAPEAIERIEVVRGSNAVYGSEATGGTINIITRRPADEPFVVTLEAGANAYIGDRGEFFTNDSIGNRQSAIFSGDLGVADYILALSRERSAAFFDAEGDRIFLARPIDENESYGVLGTIGVDIDSNQRLQFTVNYYDSERVENEIIADPESEDKARAIKVGRQEFIDTDPYFDRNLLLNLTYTHANLLGNSLQAQAYFRDYSALTAGVQDRRDDELGVVINNSRLDEQNWGGRIQIESPLWQGSNALWGIDYDNRRSDDTTDILDPVAFDESNGRTLRKIGELFSAPSYDLEELGIFAQLQWDITDNFQLSGGARYANFRVNAPDYISRFGDPVGGGTINFDDVIFNVGVLYEVTNNIGIFANFSQGFSPPNFAELFSDPPENFSLEEDFEELQPVKVNNYEIGIRGQWSDFRASIAGFFTESDLGEFIVGFGGTGEVTIARAPQRTYGIEAAFDWQPSNHWRLGSAVSWQEGEADFEDSGNFVPLFSGDVGISPLKATVYVEHQTTPGWRNRLQVLAVGDRNRAFEEGIDVIPIEGYIVVDLISQIEAFGGTISIGIENLFNNQYLDLESQTLLGFDPTRAPAARGRTLSLIYRTTF</sequence>
<keyword evidence="2 8" id="KW-0813">Transport</keyword>
<dbReference type="PROSITE" id="PS52016">
    <property type="entry name" value="TONB_DEPENDENT_REC_3"/>
    <property type="match status" value="1"/>
</dbReference>
<comment type="similarity">
    <text evidence="8 9">Belongs to the TonB-dependent receptor family.</text>
</comment>
<comment type="caution">
    <text evidence="13">The sequence shown here is derived from an EMBL/GenBank/DDBJ whole genome shotgun (WGS) entry which is preliminary data.</text>
</comment>
<proteinExistence type="inferred from homology"/>
<dbReference type="PANTHER" id="PTHR30069">
    <property type="entry name" value="TONB-DEPENDENT OUTER MEMBRANE RECEPTOR"/>
    <property type="match status" value="1"/>
</dbReference>
<evidence type="ECO:0000259" key="10">
    <source>
        <dbReference type="Pfam" id="PF00593"/>
    </source>
</evidence>
<evidence type="ECO:0000256" key="2">
    <source>
        <dbReference type="ARBA" id="ARBA00022448"/>
    </source>
</evidence>
<keyword evidence="5 9" id="KW-0798">TonB box</keyword>
<dbReference type="SUPFAM" id="SSF56935">
    <property type="entry name" value="Porins"/>
    <property type="match status" value="1"/>
</dbReference>
<evidence type="ECO:0000256" key="7">
    <source>
        <dbReference type="ARBA" id="ARBA00023237"/>
    </source>
</evidence>
<keyword evidence="6 8" id="KW-0472">Membrane</keyword>
<evidence type="ECO:0000256" key="1">
    <source>
        <dbReference type="ARBA" id="ARBA00004571"/>
    </source>
</evidence>
<dbReference type="EMBL" id="MRCC01000005">
    <property type="protein sequence ID" value="OKH27584.1"/>
    <property type="molecule type" value="Genomic_DNA"/>
</dbReference>
<protein>
    <recommendedName>
        <fullName evidence="15">TonB-dependent receptor</fullName>
    </recommendedName>
</protein>
<dbReference type="Pfam" id="PF11741">
    <property type="entry name" value="AMIN"/>
    <property type="match status" value="1"/>
</dbReference>
<name>A0A1U7HVG3_9CHRO</name>
<keyword evidence="7 8" id="KW-0998">Cell outer membrane</keyword>
<dbReference type="GO" id="GO:0009279">
    <property type="term" value="C:cell outer membrane"/>
    <property type="evidence" value="ECO:0007669"/>
    <property type="project" value="UniProtKB-SubCell"/>
</dbReference>
<accession>A0A1U7HVG3</accession>
<keyword evidence="3 8" id="KW-1134">Transmembrane beta strand</keyword>
<evidence type="ECO:0000256" key="3">
    <source>
        <dbReference type="ARBA" id="ARBA00022452"/>
    </source>
</evidence>
<dbReference type="InterPro" id="IPR000531">
    <property type="entry name" value="Beta-barrel_TonB"/>
</dbReference>
<feature type="domain" description="TonB-dependent receptor-like beta-barrel" evidence="10">
    <location>
        <begin position="444"/>
        <end position="842"/>
    </location>
</feature>
<evidence type="ECO:0000259" key="12">
    <source>
        <dbReference type="Pfam" id="PF11741"/>
    </source>
</evidence>
<gene>
    <name evidence="13" type="ORF">NIES1031_06520</name>
</gene>
<evidence type="ECO:0000313" key="13">
    <source>
        <dbReference type="EMBL" id="OKH27584.1"/>
    </source>
</evidence>
<dbReference type="GO" id="GO:0044718">
    <property type="term" value="P:siderophore transmembrane transport"/>
    <property type="evidence" value="ECO:0007669"/>
    <property type="project" value="TreeGrafter"/>
</dbReference>
<comment type="subcellular location">
    <subcellularLocation>
        <location evidence="1 8">Cell outer membrane</location>
        <topology evidence="1 8">Multi-pass membrane protein</topology>
    </subcellularLocation>
</comment>
<reference evidence="13 14" key="1">
    <citation type="submission" date="2016-11" db="EMBL/GenBank/DDBJ databases">
        <title>Draft Genome Sequences of Nine Cyanobacterial Strains from Diverse Habitats.</title>
        <authorList>
            <person name="Zhu T."/>
            <person name="Hou S."/>
            <person name="Lu X."/>
            <person name="Hess W.R."/>
        </authorList>
    </citation>
    <scope>NUCLEOTIDE SEQUENCE [LARGE SCALE GENOMIC DNA]</scope>
    <source>
        <strain evidence="13 14">5.2 s.c.1</strain>
    </source>
</reference>
<dbReference type="CDD" id="cd01347">
    <property type="entry name" value="ligand_gated_channel"/>
    <property type="match status" value="1"/>
</dbReference>
<dbReference type="Pfam" id="PF00593">
    <property type="entry name" value="TonB_dep_Rec_b-barrel"/>
    <property type="match status" value="1"/>
</dbReference>
<feature type="domain" description="AMIN" evidence="12">
    <location>
        <begin position="85"/>
        <end position="179"/>
    </location>
</feature>
<dbReference type="Pfam" id="PF07715">
    <property type="entry name" value="Plug"/>
    <property type="match status" value="1"/>
</dbReference>
<dbReference type="Proteomes" id="UP000185984">
    <property type="component" value="Unassembled WGS sequence"/>
</dbReference>
<dbReference type="InterPro" id="IPR039426">
    <property type="entry name" value="TonB-dep_rcpt-like"/>
</dbReference>
<dbReference type="GO" id="GO:0015344">
    <property type="term" value="F:siderophore uptake transmembrane transporter activity"/>
    <property type="evidence" value="ECO:0007669"/>
    <property type="project" value="TreeGrafter"/>
</dbReference>
<evidence type="ECO:0000256" key="4">
    <source>
        <dbReference type="ARBA" id="ARBA00022692"/>
    </source>
</evidence>
<evidence type="ECO:0000256" key="9">
    <source>
        <dbReference type="RuleBase" id="RU003357"/>
    </source>
</evidence>
<dbReference type="InterPro" id="IPR021731">
    <property type="entry name" value="AMIN_dom"/>
</dbReference>
<dbReference type="RefSeq" id="WP_073548686.1">
    <property type="nucleotide sequence ID" value="NZ_CAWMVK010000039.1"/>
</dbReference>
<evidence type="ECO:0000313" key="14">
    <source>
        <dbReference type="Proteomes" id="UP000185984"/>
    </source>
</evidence>
<dbReference type="Gene3D" id="2.170.130.10">
    <property type="entry name" value="TonB-dependent receptor, plug domain"/>
    <property type="match status" value="1"/>
</dbReference>
<keyword evidence="14" id="KW-1185">Reference proteome</keyword>
<dbReference type="STRING" id="247279.NIES1031_06520"/>
<evidence type="ECO:0000256" key="8">
    <source>
        <dbReference type="PROSITE-ProRule" id="PRU01360"/>
    </source>
</evidence>
<organism evidence="13 14">
    <name type="scientific">Chroogloeocystis siderophila 5.2 s.c.1</name>
    <dbReference type="NCBI Taxonomy" id="247279"/>
    <lineage>
        <taxon>Bacteria</taxon>
        <taxon>Bacillati</taxon>
        <taxon>Cyanobacteriota</taxon>
        <taxon>Cyanophyceae</taxon>
        <taxon>Oscillatoriophycideae</taxon>
        <taxon>Chroococcales</taxon>
        <taxon>Chroococcaceae</taxon>
        <taxon>Chroogloeocystis</taxon>
    </lineage>
</organism>
<dbReference type="AlphaFoldDB" id="A0A1U7HVG3"/>
<dbReference type="PANTHER" id="PTHR30069:SF42">
    <property type="entry name" value="FERRIC AEROBACTIN RECEPTOR"/>
    <property type="match status" value="1"/>
</dbReference>
<evidence type="ECO:0000256" key="6">
    <source>
        <dbReference type="ARBA" id="ARBA00023136"/>
    </source>
</evidence>
<dbReference type="InterPro" id="IPR036942">
    <property type="entry name" value="Beta-barrel_TonB_sf"/>
</dbReference>
<keyword evidence="4 8" id="KW-0812">Transmembrane</keyword>
<evidence type="ECO:0000256" key="5">
    <source>
        <dbReference type="ARBA" id="ARBA00023077"/>
    </source>
</evidence>
<evidence type="ECO:0000259" key="11">
    <source>
        <dbReference type="Pfam" id="PF07715"/>
    </source>
</evidence>
<dbReference type="InterPro" id="IPR037066">
    <property type="entry name" value="Plug_dom_sf"/>
</dbReference>
<feature type="domain" description="TonB-dependent receptor plug" evidence="11">
    <location>
        <begin position="210"/>
        <end position="308"/>
    </location>
</feature>